<proteinExistence type="predicted"/>
<accession>G0U8K0</accession>
<reference evidence="1" key="1">
    <citation type="journal article" date="2012" name="Proc. Natl. Acad. Sci. U.S.A.">
        <title>Antigenic diversity is generated by distinct evolutionary mechanisms in African trypanosome species.</title>
        <authorList>
            <person name="Jackson A.P."/>
            <person name="Berry A."/>
            <person name="Aslett M."/>
            <person name="Allison H.C."/>
            <person name="Burton P."/>
            <person name="Vavrova-Anderson J."/>
            <person name="Brown R."/>
            <person name="Browne H."/>
            <person name="Corton N."/>
            <person name="Hauser H."/>
            <person name="Gamble J."/>
            <person name="Gilderthorp R."/>
            <person name="Marcello L."/>
            <person name="McQuillan J."/>
            <person name="Otto T.D."/>
            <person name="Quail M.A."/>
            <person name="Sanders M.J."/>
            <person name="van Tonder A."/>
            <person name="Ginger M.L."/>
            <person name="Field M.C."/>
            <person name="Barry J.D."/>
            <person name="Hertz-Fowler C."/>
            <person name="Berriman M."/>
        </authorList>
    </citation>
    <scope>NUCLEOTIDE SEQUENCE</scope>
    <source>
        <strain evidence="1">Y486</strain>
    </source>
</reference>
<dbReference type="AlphaFoldDB" id="G0U8K0"/>
<sequence>MSRVEGELCARGTKGRRRGTGAAVLLWARVRCQGRSGVRSENGGGWRGEGVDEEIKKNEGKHVEEGGGVAGFPRRILGQDGAVRWNSSQFSLTFTYICHLVPMT</sequence>
<protein>
    <submittedName>
        <fullName evidence="1">Uncharacterized protein</fullName>
    </submittedName>
</protein>
<dbReference type="VEuPathDB" id="TriTrypDB:TvY486_1114100"/>
<evidence type="ECO:0000313" key="1">
    <source>
        <dbReference type="EMBL" id="CCC53926.1"/>
    </source>
</evidence>
<organism evidence="1">
    <name type="scientific">Trypanosoma vivax (strain Y486)</name>
    <dbReference type="NCBI Taxonomy" id="1055687"/>
    <lineage>
        <taxon>Eukaryota</taxon>
        <taxon>Discoba</taxon>
        <taxon>Euglenozoa</taxon>
        <taxon>Kinetoplastea</taxon>
        <taxon>Metakinetoplastina</taxon>
        <taxon>Trypanosomatida</taxon>
        <taxon>Trypanosomatidae</taxon>
        <taxon>Trypanosoma</taxon>
        <taxon>Duttonella</taxon>
    </lineage>
</organism>
<name>G0U8K0_TRYVY</name>
<dbReference type="EMBL" id="HE573027">
    <property type="protein sequence ID" value="CCC53926.1"/>
    <property type="molecule type" value="Genomic_DNA"/>
</dbReference>
<gene>
    <name evidence="1" type="ORF">TVY486_1114100</name>
</gene>